<reference evidence="4" key="1">
    <citation type="submission" date="2025-08" db="UniProtKB">
        <authorList>
            <consortium name="Ensembl"/>
        </authorList>
    </citation>
    <scope>IDENTIFICATION</scope>
</reference>
<dbReference type="InterPro" id="IPR001357">
    <property type="entry name" value="BRCT_dom"/>
</dbReference>
<evidence type="ECO:0000259" key="3">
    <source>
        <dbReference type="PROSITE" id="PS50172"/>
    </source>
</evidence>
<dbReference type="InterPro" id="IPR036420">
    <property type="entry name" value="BRCT_dom_sf"/>
</dbReference>
<organism evidence="4 5">
    <name type="scientific">Pseudonaja textilis</name>
    <name type="common">Eastern brown snake</name>
    <dbReference type="NCBI Taxonomy" id="8673"/>
    <lineage>
        <taxon>Eukaryota</taxon>
        <taxon>Metazoa</taxon>
        <taxon>Chordata</taxon>
        <taxon>Craniata</taxon>
        <taxon>Vertebrata</taxon>
        <taxon>Euteleostomi</taxon>
        <taxon>Lepidosauria</taxon>
        <taxon>Squamata</taxon>
        <taxon>Bifurcata</taxon>
        <taxon>Unidentata</taxon>
        <taxon>Episquamata</taxon>
        <taxon>Toxicofera</taxon>
        <taxon>Serpentes</taxon>
        <taxon>Colubroidea</taxon>
        <taxon>Elapidae</taxon>
        <taxon>Hydrophiinae</taxon>
        <taxon>Pseudonaja</taxon>
    </lineage>
</organism>
<dbReference type="Gene3D" id="3.40.50.10190">
    <property type="entry name" value="BRCT domain"/>
    <property type="match status" value="2"/>
</dbReference>
<dbReference type="SUPFAM" id="SSF52113">
    <property type="entry name" value="BRCT domain"/>
    <property type="match status" value="2"/>
</dbReference>
<dbReference type="GO" id="GO:0004842">
    <property type="term" value="F:ubiquitin-protein transferase activity"/>
    <property type="evidence" value="ECO:0007669"/>
    <property type="project" value="TreeGrafter"/>
</dbReference>
<dbReference type="PROSITE" id="PS50172">
    <property type="entry name" value="BRCT"/>
    <property type="match status" value="2"/>
</dbReference>
<dbReference type="CDD" id="cd17734">
    <property type="entry name" value="BRCT_Bard1_rpt1"/>
    <property type="match status" value="1"/>
</dbReference>
<dbReference type="Pfam" id="PF16589">
    <property type="entry name" value="BRCT_2"/>
    <property type="match status" value="1"/>
</dbReference>
<dbReference type="GO" id="GO:0031436">
    <property type="term" value="C:BRCA1-BARD1 complex"/>
    <property type="evidence" value="ECO:0007669"/>
    <property type="project" value="TreeGrafter"/>
</dbReference>
<sequence>DQGEIQPRNKEKFSDSENNQPTFLWKLWKLHHWRLSRREAICQKWCRVFCLGRVSFLVYLKSTFPFTSNIFGHKPVDYAETEEMKSFLMQPGKNDSSSIIQYCKNLNYCKKGPVVLLGSGLDPDQQLLLSKLATILKVTVCTDFNNSVTHVVIPANPVRTTMKCMLALLSGCWILTFMWVEASLRSGTFEPEEKYEVDGGPRQGRLNTEQLLPKLFDGCYFYFLGIFKEHKKDDLKELVKAGGGQILLRKPKSDNDVTQTINTVAYHAEITSDQSFCTQYIIYDASSNYKPQNVRQGKVWEVPSRWLIDCVMSFQLLPVKK</sequence>
<dbReference type="FunFam" id="3.40.50.10190:FF:000019">
    <property type="entry name" value="BRCA1 associated RING domain 1"/>
    <property type="match status" value="1"/>
</dbReference>
<feature type="domain" description="BRCT" evidence="3">
    <location>
        <begin position="211"/>
        <end position="321"/>
    </location>
</feature>
<dbReference type="GeneTree" id="ENSGT00940000156532"/>
<dbReference type="Pfam" id="PF00533">
    <property type="entry name" value="BRCT"/>
    <property type="match status" value="1"/>
</dbReference>
<name>A0A670YKH9_PSETE</name>
<dbReference type="GO" id="GO:0085020">
    <property type="term" value="P:protein K6-linked ubiquitination"/>
    <property type="evidence" value="ECO:0007669"/>
    <property type="project" value="TreeGrafter"/>
</dbReference>
<evidence type="ECO:0000256" key="2">
    <source>
        <dbReference type="ARBA" id="ARBA00023043"/>
    </source>
</evidence>
<dbReference type="GO" id="GO:0070531">
    <property type="term" value="C:BRCA1-A complex"/>
    <property type="evidence" value="ECO:0007669"/>
    <property type="project" value="TreeGrafter"/>
</dbReference>
<reference evidence="4" key="2">
    <citation type="submission" date="2025-09" db="UniProtKB">
        <authorList>
            <consortium name="Ensembl"/>
        </authorList>
    </citation>
    <scope>IDENTIFICATION</scope>
</reference>
<dbReference type="SMART" id="SM00292">
    <property type="entry name" value="BRCT"/>
    <property type="match status" value="2"/>
</dbReference>
<keyword evidence="5" id="KW-1185">Reference proteome</keyword>
<accession>A0A670YKH9</accession>
<dbReference type="CDD" id="cd17720">
    <property type="entry name" value="BRCT_Bard1_rpt2"/>
    <property type="match status" value="1"/>
</dbReference>
<dbReference type="PANTHER" id="PTHR24171">
    <property type="entry name" value="ANKYRIN REPEAT DOMAIN-CONTAINING PROTEIN 39-RELATED"/>
    <property type="match status" value="1"/>
</dbReference>
<dbReference type="Ensembl" id="ENSPTXT00000010400.1">
    <property type="protein sequence ID" value="ENSPTXP00000010058.1"/>
    <property type="gene ID" value="ENSPTXG00000007149.1"/>
</dbReference>
<feature type="domain" description="BRCT" evidence="3">
    <location>
        <begin position="111"/>
        <end position="197"/>
    </location>
</feature>
<dbReference type="Proteomes" id="UP000472273">
    <property type="component" value="Unplaced"/>
</dbReference>
<evidence type="ECO:0000256" key="1">
    <source>
        <dbReference type="ARBA" id="ARBA00022737"/>
    </source>
</evidence>
<keyword evidence="1" id="KW-0677">Repeat</keyword>
<keyword evidence="2" id="KW-0040">ANK repeat</keyword>
<dbReference type="PANTHER" id="PTHR24171:SF8">
    <property type="entry name" value="BRCA1-ASSOCIATED RING DOMAIN PROTEIN 1"/>
    <property type="match status" value="1"/>
</dbReference>
<protein>
    <recommendedName>
        <fullName evidence="3">BRCT domain-containing protein</fullName>
    </recommendedName>
</protein>
<proteinExistence type="predicted"/>
<evidence type="ECO:0000313" key="4">
    <source>
        <dbReference type="Ensembl" id="ENSPTXP00000010058.1"/>
    </source>
</evidence>
<evidence type="ECO:0000313" key="5">
    <source>
        <dbReference type="Proteomes" id="UP000472273"/>
    </source>
</evidence>
<dbReference type="AlphaFoldDB" id="A0A670YKH9"/>